<dbReference type="GO" id="GO:0009317">
    <property type="term" value="C:acetyl-CoA carboxylase complex"/>
    <property type="evidence" value="ECO:0007669"/>
    <property type="project" value="InterPro"/>
</dbReference>
<dbReference type="RefSeq" id="WP_058503493.1">
    <property type="nucleotide sequence ID" value="NZ_CAAAIF010000005.1"/>
</dbReference>
<dbReference type="PANTHER" id="PTHR45266">
    <property type="entry name" value="OXALOACETATE DECARBOXYLASE ALPHA CHAIN"/>
    <property type="match status" value="1"/>
</dbReference>
<comment type="pathway">
    <text evidence="2 9">Lipid metabolism; fatty acid biosynthesis.</text>
</comment>
<organism evidence="12 13">
    <name type="scientific">Legionella nautarum</name>
    <dbReference type="NCBI Taxonomy" id="45070"/>
    <lineage>
        <taxon>Bacteria</taxon>
        <taxon>Pseudomonadati</taxon>
        <taxon>Pseudomonadota</taxon>
        <taxon>Gammaproteobacteria</taxon>
        <taxon>Legionellales</taxon>
        <taxon>Legionellaceae</taxon>
        <taxon>Legionella</taxon>
    </lineage>
</organism>
<keyword evidence="7 9" id="KW-0275">Fatty acid biosynthesis</keyword>
<dbReference type="Pfam" id="PF00364">
    <property type="entry name" value="Biotin_lipoyl"/>
    <property type="match status" value="1"/>
</dbReference>
<dbReference type="Proteomes" id="UP000054725">
    <property type="component" value="Unassembled WGS sequence"/>
</dbReference>
<dbReference type="GO" id="GO:0006633">
    <property type="term" value="P:fatty acid biosynthetic process"/>
    <property type="evidence" value="ECO:0007669"/>
    <property type="project" value="UniProtKB-UniPathway"/>
</dbReference>
<evidence type="ECO:0000256" key="10">
    <source>
        <dbReference type="SAM" id="MobiDB-lite"/>
    </source>
</evidence>
<sequence length="157" mass="17087">MDIRKIKKLIELLEETGISEIEIKEGEESVRLSRHSYAVEAPAQMRYAAPPPLPASQPAVAQVATPVESSEPKHGTSKNGHKVRSPMVGTMYTSPSPDAAPFVTIGQTVKVGDTLCIVEAMKMFNEIEADRAGKVVDILVANGDPIEYDQPLFIIEE</sequence>
<comment type="function">
    <text evidence="1 9">This protein is a component of the acetyl coenzyme A carboxylase complex; first, biotin carboxylase catalyzes the carboxylation of the carrier protein and then the transcarboxylase transfers the carboxyl group to form malonyl-CoA.</text>
</comment>
<dbReference type="CDD" id="cd06850">
    <property type="entry name" value="biotinyl_domain"/>
    <property type="match status" value="1"/>
</dbReference>
<dbReference type="EMBL" id="LNYO01000004">
    <property type="protein sequence ID" value="KTD38921.1"/>
    <property type="molecule type" value="Genomic_DNA"/>
</dbReference>
<dbReference type="SUPFAM" id="SSF51230">
    <property type="entry name" value="Single hybrid motif"/>
    <property type="match status" value="1"/>
</dbReference>
<proteinExistence type="predicted"/>
<dbReference type="InterPro" id="IPR050709">
    <property type="entry name" value="Biotin_Carboxyl_Carrier/Decarb"/>
</dbReference>
<keyword evidence="5 9" id="KW-0276">Fatty acid metabolism</keyword>
<dbReference type="PANTHER" id="PTHR45266:SF3">
    <property type="entry name" value="OXALOACETATE DECARBOXYLASE ALPHA CHAIN"/>
    <property type="match status" value="1"/>
</dbReference>
<dbReference type="GO" id="GO:0003989">
    <property type="term" value="F:acetyl-CoA carboxylase activity"/>
    <property type="evidence" value="ECO:0007669"/>
    <property type="project" value="InterPro"/>
</dbReference>
<evidence type="ECO:0000256" key="1">
    <source>
        <dbReference type="ARBA" id="ARBA00003761"/>
    </source>
</evidence>
<evidence type="ECO:0000256" key="4">
    <source>
        <dbReference type="ARBA" id="ARBA00022516"/>
    </source>
</evidence>
<evidence type="ECO:0000259" key="11">
    <source>
        <dbReference type="PROSITE" id="PS50968"/>
    </source>
</evidence>
<dbReference type="InterPro" id="IPR001249">
    <property type="entry name" value="AcCoA_biotinCC"/>
</dbReference>
<dbReference type="PROSITE" id="PS50968">
    <property type="entry name" value="BIOTINYL_LIPOYL"/>
    <property type="match status" value="1"/>
</dbReference>
<evidence type="ECO:0000256" key="3">
    <source>
        <dbReference type="ARBA" id="ARBA00017562"/>
    </source>
</evidence>
<dbReference type="FunFam" id="2.40.50.100:FF:000003">
    <property type="entry name" value="Acetyl-CoA carboxylase biotin carboxyl carrier protein"/>
    <property type="match status" value="1"/>
</dbReference>
<evidence type="ECO:0000256" key="7">
    <source>
        <dbReference type="ARBA" id="ARBA00023160"/>
    </source>
</evidence>
<feature type="compositionally biased region" description="Basic residues" evidence="10">
    <location>
        <begin position="75"/>
        <end position="84"/>
    </location>
</feature>
<dbReference type="STRING" id="45070.Lnau_0415"/>
<dbReference type="AlphaFoldDB" id="A0A0W0X317"/>
<evidence type="ECO:0000313" key="12">
    <source>
        <dbReference type="EMBL" id="KTD38921.1"/>
    </source>
</evidence>
<comment type="caution">
    <text evidence="12">The sequence shown here is derived from an EMBL/GenBank/DDBJ whole genome shotgun (WGS) entry which is preliminary data.</text>
</comment>
<dbReference type="InterPro" id="IPR011053">
    <property type="entry name" value="Single_hybrid_motif"/>
</dbReference>
<keyword evidence="13" id="KW-1185">Reference proteome</keyword>
<dbReference type="PATRIC" id="fig|45070.6.peg.438"/>
<dbReference type="PROSITE" id="PS00188">
    <property type="entry name" value="BIOTIN"/>
    <property type="match status" value="1"/>
</dbReference>
<feature type="region of interest" description="Disordered" evidence="10">
    <location>
        <begin position="48"/>
        <end position="86"/>
    </location>
</feature>
<name>A0A0W0X317_9GAMM</name>
<evidence type="ECO:0000313" key="13">
    <source>
        <dbReference type="Proteomes" id="UP000054725"/>
    </source>
</evidence>
<accession>A0A0W0X317</accession>
<dbReference type="InterPro" id="IPR001882">
    <property type="entry name" value="Biotin_BS"/>
</dbReference>
<keyword evidence="8 9" id="KW-0092">Biotin</keyword>
<feature type="compositionally biased region" description="Low complexity" evidence="10">
    <location>
        <begin position="56"/>
        <end position="67"/>
    </location>
</feature>
<reference evidence="12 13" key="1">
    <citation type="submission" date="2015-11" db="EMBL/GenBank/DDBJ databases">
        <title>Genomic analysis of 38 Legionella species identifies large and diverse effector repertoires.</title>
        <authorList>
            <person name="Burstein D."/>
            <person name="Amaro F."/>
            <person name="Zusman T."/>
            <person name="Lifshitz Z."/>
            <person name="Cohen O."/>
            <person name="Gilbert J.A."/>
            <person name="Pupko T."/>
            <person name="Shuman H.A."/>
            <person name="Segal G."/>
        </authorList>
    </citation>
    <scope>NUCLEOTIDE SEQUENCE [LARGE SCALE GENOMIC DNA]</scope>
    <source>
        <strain evidence="12 13">ATCC 49506</strain>
    </source>
</reference>
<evidence type="ECO:0000256" key="2">
    <source>
        <dbReference type="ARBA" id="ARBA00005194"/>
    </source>
</evidence>
<evidence type="ECO:0000256" key="9">
    <source>
        <dbReference type="RuleBase" id="RU364072"/>
    </source>
</evidence>
<dbReference type="OrthoDB" id="9811735at2"/>
<protein>
    <recommendedName>
        <fullName evidence="3 9">Biotin carboxyl carrier protein of acetyl-CoA carboxylase</fullName>
    </recommendedName>
</protein>
<dbReference type="Gene3D" id="2.40.50.100">
    <property type="match status" value="1"/>
</dbReference>
<feature type="domain" description="Lipoyl-binding" evidence="11">
    <location>
        <begin position="80"/>
        <end position="156"/>
    </location>
</feature>
<evidence type="ECO:0000256" key="8">
    <source>
        <dbReference type="ARBA" id="ARBA00023267"/>
    </source>
</evidence>
<evidence type="ECO:0000256" key="5">
    <source>
        <dbReference type="ARBA" id="ARBA00022832"/>
    </source>
</evidence>
<keyword evidence="4 9" id="KW-0444">Lipid biosynthesis</keyword>
<dbReference type="InterPro" id="IPR000089">
    <property type="entry name" value="Biotin_lipoyl"/>
</dbReference>
<dbReference type="PRINTS" id="PR01071">
    <property type="entry name" value="ACOABIOTINCC"/>
</dbReference>
<keyword evidence="6 9" id="KW-0443">Lipid metabolism</keyword>
<gene>
    <name evidence="12" type="primary">accB</name>
    <name evidence="12" type="ORF">Lnau_0415</name>
</gene>
<dbReference type="NCBIfam" id="TIGR00531">
    <property type="entry name" value="BCCP"/>
    <property type="match status" value="1"/>
</dbReference>
<evidence type="ECO:0000256" key="6">
    <source>
        <dbReference type="ARBA" id="ARBA00023098"/>
    </source>
</evidence>
<dbReference type="UniPathway" id="UPA00094"/>